<dbReference type="OrthoDB" id="9795467at2"/>
<sequence length="433" mass="46220">MDIRRSSKQTSRTGRRRAALAAVAAVVLGAAGCSAGSNGGGTASGPVQLTYRIWDASQQPAMQSIADAFHAAHPNISVTVQLTASSEYWTKMQADATSGSAPDVFWMNGPNAQLYESNGILMPLSDKLTANGLSLSNYPSSLDSLYSYKGTQYGIPKDFDTVGLWYNKKLFDAAGVKYPDATWTWQDLQSAAAKLTDSAKGQYGILAPPFGQENYYDTILQAGGSIISPDGKTSGYDQPADIAGLKFWTDLVKAGYSPSLKSMTDTYPSQLFEGGKVAMYYGGSWDTLEFGKNPNLKGNTDVTVLPQGAKRAVVIHGLANVGYAKTKHPKETAAFIGFLGSQQAAEIEAQQGGVIPAYNGTQQAWVNANSQFHLQSFLDEVPYSVPFPTSKNTSVWQNQEATVFGPAWDGSADVASVAKQMAGIMNTALSKEK</sequence>
<dbReference type="GO" id="GO:0030313">
    <property type="term" value="C:cell envelope"/>
    <property type="evidence" value="ECO:0007669"/>
    <property type="project" value="UniProtKB-SubCell"/>
</dbReference>
<keyword evidence="7" id="KW-1185">Reference proteome</keyword>
<evidence type="ECO:0000313" key="6">
    <source>
        <dbReference type="EMBL" id="TWF90061.1"/>
    </source>
</evidence>
<dbReference type="Pfam" id="PF01547">
    <property type="entry name" value="SBP_bac_1"/>
    <property type="match status" value="1"/>
</dbReference>
<dbReference type="InterPro" id="IPR006059">
    <property type="entry name" value="SBP"/>
</dbReference>
<dbReference type="CDD" id="cd13585">
    <property type="entry name" value="PBP2_TMBP_like"/>
    <property type="match status" value="1"/>
</dbReference>
<reference evidence="6 7" key="1">
    <citation type="submission" date="2019-06" db="EMBL/GenBank/DDBJ databases">
        <title>Sequencing the genomes of 1000 actinobacteria strains.</title>
        <authorList>
            <person name="Klenk H.-P."/>
        </authorList>
    </citation>
    <scope>NUCLEOTIDE SEQUENCE [LARGE SCALE GENOMIC DNA]</scope>
    <source>
        <strain evidence="6 7">DSM 44826</strain>
    </source>
</reference>
<feature type="chain" id="PRO_5021894818" evidence="5">
    <location>
        <begin position="36"/>
        <end position="433"/>
    </location>
</feature>
<evidence type="ECO:0000256" key="2">
    <source>
        <dbReference type="ARBA" id="ARBA00008520"/>
    </source>
</evidence>
<evidence type="ECO:0000256" key="5">
    <source>
        <dbReference type="SAM" id="SignalP"/>
    </source>
</evidence>
<keyword evidence="3" id="KW-0813">Transport</keyword>
<dbReference type="AlphaFoldDB" id="A0A561TSH7"/>
<evidence type="ECO:0000256" key="1">
    <source>
        <dbReference type="ARBA" id="ARBA00004196"/>
    </source>
</evidence>
<organism evidence="6 7">
    <name type="scientific">Kitasatospora viridis</name>
    <dbReference type="NCBI Taxonomy" id="281105"/>
    <lineage>
        <taxon>Bacteria</taxon>
        <taxon>Bacillati</taxon>
        <taxon>Actinomycetota</taxon>
        <taxon>Actinomycetes</taxon>
        <taxon>Kitasatosporales</taxon>
        <taxon>Streptomycetaceae</taxon>
        <taxon>Kitasatospora</taxon>
    </lineage>
</organism>
<dbReference type="PANTHER" id="PTHR43649:SF31">
    <property type="entry name" value="SN-GLYCEROL-3-PHOSPHATE-BINDING PERIPLASMIC PROTEIN UGPB"/>
    <property type="match status" value="1"/>
</dbReference>
<dbReference type="PROSITE" id="PS51257">
    <property type="entry name" value="PROKAR_LIPOPROTEIN"/>
    <property type="match status" value="1"/>
</dbReference>
<dbReference type="SUPFAM" id="SSF53850">
    <property type="entry name" value="Periplasmic binding protein-like II"/>
    <property type="match status" value="1"/>
</dbReference>
<name>A0A561TSH7_9ACTN</name>
<evidence type="ECO:0000256" key="3">
    <source>
        <dbReference type="ARBA" id="ARBA00022448"/>
    </source>
</evidence>
<keyword evidence="4 5" id="KW-0732">Signal</keyword>
<evidence type="ECO:0000256" key="4">
    <source>
        <dbReference type="ARBA" id="ARBA00022729"/>
    </source>
</evidence>
<protein>
    <submittedName>
        <fullName evidence="6">Carbohydrate ABC transporter substrate-binding protein (CUT1 family)</fullName>
    </submittedName>
</protein>
<comment type="caution">
    <text evidence="6">The sequence shown here is derived from an EMBL/GenBank/DDBJ whole genome shotgun (WGS) entry which is preliminary data.</text>
</comment>
<evidence type="ECO:0000313" key="7">
    <source>
        <dbReference type="Proteomes" id="UP000317940"/>
    </source>
</evidence>
<dbReference type="Proteomes" id="UP000317940">
    <property type="component" value="Unassembled WGS sequence"/>
</dbReference>
<dbReference type="EMBL" id="VIWT01000003">
    <property type="protein sequence ID" value="TWF90061.1"/>
    <property type="molecule type" value="Genomic_DNA"/>
</dbReference>
<gene>
    <name evidence="6" type="ORF">FHX73_13105</name>
</gene>
<dbReference type="Gene3D" id="3.40.190.10">
    <property type="entry name" value="Periplasmic binding protein-like II"/>
    <property type="match status" value="1"/>
</dbReference>
<comment type="similarity">
    <text evidence="2">Belongs to the bacterial solute-binding protein 1 family.</text>
</comment>
<comment type="subcellular location">
    <subcellularLocation>
        <location evidence="1">Cell envelope</location>
    </subcellularLocation>
</comment>
<dbReference type="InterPro" id="IPR050490">
    <property type="entry name" value="Bact_solute-bd_prot1"/>
</dbReference>
<proteinExistence type="inferred from homology"/>
<dbReference type="PANTHER" id="PTHR43649">
    <property type="entry name" value="ARABINOSE-BINDING PROTEIN-RELATED"/>
    <property type="match status" value="1"/>
</dbReference>
<feature type="signal peptide" evidence="5">
    <location>
        <begin position="1"/>
        <end position="35"/>
    </location>
</feature>
<accession>A0A561TSH7</accession>